<dbReference type="RefSeq" id="WP_199262141.1">
    <property type="nucleotide sequence ID" value="NZ_CP054140.1"/>
</dbReference>
<dbReference type="GO" id="GO:0006508">
    <property type="term" value="P:proteolysis"/>
    <property type="evidence" value="ECO:0007669"/>
    <property type="project" value="InterPro"/>
</dbReference>
<evidence type="ECO:0000313" key="4">
    <source>
        <dbReference type="Proteomes" id="UP000596092"/>
    </source>
</evidence>
<accession>A0A7T5VE18</accession>
<sequence>MPERPLLLFPTPETASRSTLGGGGGRVRRPTPQRQWDRLSPVFSQLQATFDARRIEIQQSAAGIIPEQVLVIETVGSIENFANAVKRIVGLEWMGEIEIDEITPDEEFYDETKPDKELSGRLYLVMTNQQALEQMLSLWRRYQEDPTMQFEHGLTKFRDVFLHLKSIRQWDVQDRLLETGIIDVWRENLEYDGDRVITFETELWFRGSNELRAVSESQVTYLVQQAGGRILNQSVIEGIAYHGLLAELSAHAIRSIVENPTTELVKCENVMFFRPVGQMVVGDKSPEGDVENAQIEEMPLPTGDPVVALFDGVPLANHRLLAGRLIIDDPDNWDADYAASERVHGTSMASLIVHGDLNQPSTPLPRPIYVRSIMKPLNWLNTPRPEGIPENCLAVDLIHRAVKRLFEGGQGEGPTAPQVRVINLSIGDRTRQFTQSMSPIARLLDWLSVKYGVLFVVSAGNHPTSISLGVSQEEFDSFRADEFEAATIRALYRDARHRKLLSPAETINGLTVGSTHQDESQLTYQGNRIDPFEHPLPSPVSAFGSGYRRAIKPDVIFYGGRQWYRLPLQPTNPVTIEPAIFRVPPGNKTASPGSLAGELDATSYSCGTSNATALISRAACICYDSLQQIFSEQAAEVDPRSYEVPLLKAMLVHGCSWGDIGDHLKSRIENSDLGREIRERAESLYSRPADISSEIGRQYKSLLARWLGYGLPQIDRVLDCTDQRATLLGYGELSDGEAHVFRLPLPPSLSARQERRRLTVTLAWLSPVSASTQRYRTASLWFEAINNGLAPSRQNADWQTVKRGTVQHEVFEGQRAEPFIDGEVIEIKVNCRKDAGKIQNPVAYGLAVSLEVAEGVDIAVYNEIRTRIAPAIQIQQVTDQGRG</sequence>
<name>A0A7T5VE18_9BACT</name>
<dbReference type="SUPFAM" id="SSF52743">
    <property type="entry name" value="Subtilisin-like"/>
    <property type="match status" value="1"/>
</dbReference>
<evidence type="ECO:0000313" key="3">
    <source>
        <dbReference type="EMBL" id="QQG66210.1"/>
    </source>
</evidence>
<reference evidence="3 4" key="1">
    <citation type="submission" date="2020-05" db="EMBL/GenBank/DDBJ databases">
        <title>Complete genome of Desulfobulbus oligotrophicus.</title>
        <authorList>
            <person name="Podar M."/>
        </authorList>
    </citation>
    <scope>NUCLEOTIDE SEQUENCE [LARGE SCALE GENOMIC DNA]</scope>
    <source>
        <strain evidence="3 4">Prop6</strain>
    </source>
</reference>
<dbReference type="GO" id="GO:0004252">
    <property type="term" value="F:serine-type endopeptidase activity"/>
    <property type="evidence" value="ECO:0007669"/>
    <property type="project" value="InterPro"/>
</dbReference>
<dbReference type="InterPro" id="IPR036852">
    <property type="entry name" value="Peptidase_S8/S53_dom_sf"/>
</dbReference>
<dbReference type="InterPro" id="IPR034074">
    <property type="entry name" value="Y4bN_pept_dom"/>
</dbReference>
<feature type="domain" description="Peptidase S8/S53" evidence="2">
    <location>
        <begin position="306"/>
        <end position="628"/>
    </location>
</feature>
<dbReference type="CDD" id="cd04847">
    <property type="entry name" value="Peptidases_S8_Subtilisin_like_2"/>
    <property type="match status" value="1"/>
</dbReference>
<dbReference type="InterPro" id="IPR000209">
    <property type="entry name" value="Peptidase_S8/S53_dom"/>
</dbReference>
<organism evidence="3 4">
    <name type="scientific">Desulfobulbus oligotrophicus</name>
    <dbReference type="NCBI Taxonomy" id="1909699"/>
    <lineage>
        <taxon>Bacteria</taxon>
        <taxon>Pseudomonadati</taxon>
        <taxon>Thermodesulfobacteriota</taxon>
        <taxon>Desulfobulbia</taxon>
        <taxon>Desulfobulbales</taxon>
        <taxon>Desulfobulbaceae</taxon>
        <taxon>Desulfobulbus</taxon>
    </lineage>
</organism>
<evidence type="ECO:0000259" key="2">
    <source>
        <dbReference type="Pfam" id="PF00082"/>
    </source>
</evidence>
<dbReference type="Pfam" id="PF00082">
    <property type="entry name" value="Peptidase_S8"/>
    <property type="match status" value="1"/>
</dbReference>
<feature type="region of interest" description="Disordered" evidence="1">
    <location>
        <begin position="1"/>
        <end position="32"/>
    </location>
</feature>
<keyword evidence="4" id="KW-1185">Reference proteome</keyword>
<dbReference type="KEGG" id="dog:HP555_10245"/>
<dbReference type="Proteomes" id="UP000596092">
    <property type="component" value="Chromosome"/>
</dbReference>
<proteinExistence type="predicted"/>
<evidence type="ECO:0000256" key="1">
    <source>
        <dbReference type="SAM" id="MobiDB-lite"/>
    </source>
</evidence>
<dbReference type="Gene3D" id="3.40.50.200">
    <property type="entry name" value="Peptidase S8/S53 domain"/>
    <property type="match status" value="1"/>
</dbReference>
<gene>
    <name evidence="3" type="ORF">HP555_10245</name>
</gene>
<dbReference type="AlphaFoldDB" id="A0A7T5VE18"/>
<dbReference type="EMBL" id="CP054140">
    <property type="protein sequence ID" value="QQG66210.1"/>
    <property type="molecule type" value="Genomic_DNA"/>
</dbReference>
<protein>
    <submittedName>
        <fullName evidence="3">S8 family peptidase</fullName>
    </submittedName>
</protein>